<accession>A0ABR4HNA5</accession>
<gene>
    <name evidence="1" type="ORF">BJX63DRAFT_132439</name>
</gene>
<name>A0ABR4HNA5_9EURO</name>
<evidence type="ECO:0000313" key="1">
    <source>
        <dbReference type="EMBL" id="KAL2816963.1"/>
    </source>
</evidence>
<comment type="caution">
    <text evidence="1">The sequence shown here is derived from an EMBL/GenBank/DDBJ whole genome shotgun (WGS) entry which is preliminary data.</text>
</comment>
<sequence length="103" mass="12010">MYAPGYLVLESAGRSGEYDLDQMTEPNMVEGIRKGIWQRLETGQNTHIKMRPRRVQWKISMFLPAWPFPPWCLSRILFGQCAIFSMHDALLLTPHSLNYELNL</sequence>
<proteinExistence type="predicted"/>
<keyword evidence="2" id="KW-1185">Reference proteome</keyword>
<dbReference type="Proteomes" id="UP001610334">
    <property type="component" value="Unassembled WGS sequence"/>
</dbReference>
<dbReference type="EMBL" id="JBFXLT010000020">
    <property type="protein sequence ID" value="KAL2816963.1"/>
    <property type="molecule type" value="Genomic_DNA"/>
</dbReference>
<reference evidence="1 2" key="1">
    <citation type="submission" date="2024-07" db="EMBL/GenBank/DDBJ databases">
        <title>Section-level genome sequencing and comparative genomics of Aspergillus sections Usti and Cavernicolus.</title>
        <authorList>
            <consortium name="Lawrence Berkeley National Laboratory"/>
            <person name="Nybo J.L."/>
            <person name="Vesth T.C."/>
            <person name="Theobald S."/>
            <person name="Frisvad J.C."/>
            <person name="Larsen T.O."/>
            <person name="Kjaerboelling I."/>
            <person name="Rothschild-Mancinelli K."/>
            <person name="Lyhne E.K."/>
            <person name="Kogle M.E."/>
            <person name="Barry K."/>
            <person name="Clum A."/>
            <person name="Na H."/>
            <person name="Ledsgaard L."/>
            <person name="Lin J."/>
            <person name="Lipzen A."/>
            <person name="Kuo A."/>
            <person name="Riley R."/>
            <person name="Mondo S."/>
            <person name="Labutti K."/>
            <person name="Haridas S."/>
            <person name="Pangalinan J."/>
            <person name="Salamov A.A."/>
            <person name="Simmons B.A."/>
            <person name="Magnuson J.K."/>
            <person name="Chen J."/>
            <person name="Drula E."/>
            <person name="Henrissat B."/>
            <person name="Wiebenga A."/>
            <person name="Lubbers R.J."/>
            <person name="Gomes A.C."/>
            <person name="Makela M.R."/>
            <person name="Stajich J."/>
            <person name="Grigoriev I.V."/>
            <person name="Mortensen U.H."/>
            <person name="De Vries R.P."/>
            <person name="Baker S.E."/>
            <person name="Andersen M.R."/>
        </authorList>
    </citation>
    <scope>NUCLEOTIDE SEQUENCE [LARGE SCALE GENOMIC DNA]</scope>
    <source>
        <strain evidence="1 2">CBS 588.65</strain>
    </source>
</reference>
<evidence type="ECO:0000313" key="2">
    <source>
        <dbReference type="Proteomes" id="UP001610334"/>
    </source>
</evidence>
<protein>
    <submittedName>
        <fullName evidence="1">Uncharacterized protein</fullName>
    </submittedName>
</protein>
<organism evidence="1 2">
    <name type="scientific">Aspergillus granulosus</name>
    <dbReference type="NCBI Taxonomy" id="176169"/>
    <lineage>
        <taxon>Eukaryota</taxon>
        <taxon>Fungi</taxon>
        <taxon>Dikarya</taxon>
        <taxon>Ascomycota</taxon>
        <taxon>Pezizomycotina</taxon>
        <taxon>Eurotiomycetes</taxon>
        <taxon>Eurotiomycetidae</taxon>
        <taxon>Eurotiales</taxon>
        <taxon>Aspergillaceae</taxon>
        <taxon>Aspergillus</taxon>
        <taxon>Aspergillus subgen. Nidulantes</taxon>
    </lineage>
</organism>